<accession>A0A836GXX4</accession>
<proteinExistence type="predicted"/>
<feature type="region of interest" description="Disordered" evidence="1">
    <location>
        <begin position="36"/>
        <end position="83"/>
    </location>
</feature>
<dbReference type="GeneID" id="92357376"/>
<sequence>MSHSEQAMQHQAVTGVRKLRFDDSVSTAMDVNSEAWPVGAENNTTSARSALKPSPTSSNPSCRGSSLRRPSEAASTHSDAHVQLNPTAEVIEHDGSVTTVSAETIEASRPVEAMEESAGEVANFLADVGARVAAASTASMSVASVGASPGASLRIPTDVMAASSASALQTTNEDPSERFRSLLLQLSSLTLAHRPKDPEQYIIDYLHARLLSSTASARTSQTEGTTADEEDGAAAGATATTKGPGATPPGGDEETSTMALFTPQGDTVVERLASNVLLSDVSRAVVTRLAELLISTQPDDPEDFLWARLEARSFGGDAAHSVAYSADGYPVVRPEGPTQVSLLKDIPAASPGYVVVAALLPLLFAKKPVDPISYLFYHIGSRARSSAVQSLHSSSRHLRVGDEEDEFNSESCASGEFDEDSNSAADDTADLFSGGGSMVMLPLQRKGSLGSLFDNTVVSTTPSLRRRSERSDNARQRPSQGAATPQGSSTRRSVTGATRASRDATATQPLPKELAALIGTGSSSKRVSIAQHEGKPRSPMHVAHDSNAGATVDCGSNPTRAHRVSSFSVASGTPHCVESDEQARVMNEFVILRLREELRLERLQHEVRTLTRECEYRKQMALLNKTDRMADRAAATAQEALEEALKYRSFLCAQIDQLEVEQQRQLRLISQQFARASPTLSAAAAPRLSSPISGYRLGAETQLRYPESQVPSEFDILKKQVELLAMEQARARSMGYGVAPGYPTVAPQTTWYPSPVTGVSESARASYAK</sequence>
<evidence type="ECO:0000313" key="2">
    <source>
        <dbReference type="EMBL" id="KAG5466243.1"/>
    </source>
</evidence>
<gene>
    <name evidence="2" type="ORF">LSCM4_01388</name>
</gene>
<dbReference type="SMR" id="A0A836GXX4"/>
<dbReference type="RefSeq" id="XP_067059133.1">
    <property type="nucleotide sequence ID" value="XM_067203442.1"/>
</dbReference>
<feature type="compositionally biased region" description="Polar residues" evidence="1">
    <location>
        <begin position="476"/>
        <end position="508"/>
    </location>
</feature>
<feature type="region of interest" description="Disordered" evidence="1">
    <location>
        <begin position="217"/>
        <end position="254"/>
    </location>
</feature>
<comment type="caution">
    <text evidence="2">The sequence shown here is derived from an EMBL/GenBank/DDBJ whole genome shotgun (WGS) entry which is preliminary data.</text>
</comment>
<feature type="compositionally biased region" description="Polar residues" evidence="1">
    <location>
        <begin position="41"/>
        <end position="64"/>
    </location>
</feature>
<evidence type="ECO:0000313" key="3">
    <source>
        <dbReference type="Proteomes" id="UP000674143"/>
    </source>
</evidence>
<feature type="compositionally biased region" description="Low complexity" evidence="1">
    <location>
        <begin position="233"/>
        <end position="245"/>
    </location>
</feature>
<keyword evidence="3" id="KW-1185">Reference proteome</keyword>
<reference evidence="3" key="2">
    <citation type="journal article" date="2021" name="Sci. Data">
        <title>Chromosome-scale genome sequencing, assembly and annotation of six genomes from subfamily Leishmaniinae.</title>
        <authorList>
            <person name="Almutairi H."/>
            <person name="Urbaniak M.D."/>
            <person name="Bates M.D."/>
            <person name="Jariyapan N."/>
            <person name="Kwakye-Nuako G."/>
            <person name="Thomaz Soccol V."/>
            <person name="Al-Salem W.S."/>
            <person name="Dillon R.J."/>
            <person name="Bates P.A."/>
            <person name="Gatherer D."/>
        </authorList>
    </citation>
    <scope>NUCLEOTIDE SEQUENCE [LARGE SCALE GENOMIC DNA]</scope>
</reference>
<protein>
    <submittedName>
        <fullName evidence="2">Uncharacterized protein</fullName>
    </submittedName>
</protein>
<evidence type="ECO:0000256" key="1">
    <source>
        <dbReference type="SAM" id="MobiDB-lite"/>
    </source>
</evidence>
<reference evidence="3" key="1">
    <citation type="journal article" date="2021" name="Microbiol. Resour. Announc.">
        <title>LGAAP: Leishmaniinae Genome Assembly and Annotation Pipeline.</title>
        <authorList>
            <person name="Almutairi H."/>
            <person name="Urbaniak M.D."/>
            <person name="Bates M.D."/>
            <person name="Jariyapan N."/>
            <person name="Kwakye-Nuako G."/>
            <person name="Thomaz-Soccol V."/>
            <person name="Al-Salem W.S."/>
            <person name="Dillon R.J."/>
            <person name="Bates P.A."/>
            <person name="Gatherer D."/>
        </authorList>
    </citation>
    <scope>NUCLEOTIDE SEQUENCE [LARGE SCALE GENOMIC DNA]</scope>
</reference>
<feature type="region of interest" description="Disordered" evidence="1">
    <location>
        <begin position="460"/>
        <end position="543"/>
    </location>
</feature>
<organism evidence="2 3">
    <name type="scientific">Leishmania orientalis</name>
    <dbReference type="NCBI Taxonomy" id="2249476"/>
    <lineage>
        <taxon>Eukaryota</taxon>
        <taxon>Discoba</taxon>
        <taxon>Euglenozoa</taxon>
        <taxon>Kinetoplastea</taxon>
        <taxon>Metakinetoplastina</taxon>
        <taxon>Trypanosomatida</taxon>
        <taxon>Trypanosomatidae</taxon>
        <taxon>Leishmaniinae</taxon>
        <taxon>Leishmania</taxon>
    </lineage>
</organism>
<name>A0A836GXX4_9TRYP</name>
<feature type="region of interest" description="Disordered" evidence="1">
    <location>
        <begin position="396"/>
        <end position="429"/>
    </location>
</feature>
<dbReference type="AlphaFoldDB" id="A0A836GXX4"/>
<dbReference type="Proteomes" id="UP000674143">
    <property type="component" value="Unassembled WGS sequence"/>
</dbReference>
<dbReference type="EMBL" id="JAFHLR010000035">
    <property type="protein sequence ID" value="KAG5466243.1"/>
    <property type="molecule type" value="Genomic_DNA"/>
</dbReference>
<dbReference type="KEGG" id="loi:92357376"/>